<feature type="compositionally biased region" description="Polar residues" evidence="4">
    <location>
        <begin position="389"/>
        <end position="402"/>
    </location>
</feature>
<dbReference type="SMART" id="SM00360">
    <property type="entry name" value="RRM"/>
    <property type="match status" value="1"/>
</dbReference>
<feature type="region of interest" description="Disordered" evidence="4">
    <location>
        <begin position="1"/>
        <end position="79"/>
    </location>
</feature>
<organism evidence="7 8">
    <name type="scientific">Citrullus colocynthis</name>
    <name type="common">colocynth</name>
    <dbReference type="NCBI Taxonomy" id="252529"/>
    <lineage>
        <taxon>Eukaryota</taxon>
        <taxon>Viridiplantae</taxon>
        <taxon>Streptophyta</taxon>
        <taxon>Embryophyta</taxon>
        <taxon>Tracheophyta</taxon>
        <taxon>Spermatophyta</taxon>
        <taxon>Magnoliopsida</taxon>
        <taxon>eudicotyledons</taxon>
        <taxon>Gunneridae</taxon>
        <taxon>Pentapetalae</taxon>
        <taxon>rosids</taxon>
        <taxon>fabids</taxon>
        <taxon>Cucurbitales</taxon>
        <taxon>Cucurbitaceae</taxon>
        <taxon>Benincaseae</taxon>
        <taxon>Citrullus</taxon>
    </lineage>
</organism>
<dbReference type="InterPro" id="IPR035979">
    <property type="entry name" value="RBD_domain_sf"/>
</dbReference>
<dbReference type="PROSITE" id="PS50102">
    <property type="entry name" value="RRM"/>
    <property type="match status" value="1"/>
</dbReference>
<feature type="compositionally biased region" description="Basic and acidic residues" evidence="4">
    <location>
        <begin position="451"/>
        <end position="464"/>
    </location>
</feature>
<feature type="region of interest" description="Disordered" evidence="4">
    <location>
        <begin position="850"/>
        <end position="908"/>
    </location>
</feature>
<evidence type="ECO:0000256" key="3">
    <source>
        <dbReference type="PROSITE-ProRule" id="PRU00723"/>
    </source>
</evidence>
<feature type="compositionally biased region" description="Basic and acidic residues" evidence="4">
    <location>
        <begin position="65"/>
        <end position="77"/>
    </location>
</feature>
<dbReference type="InterPro" id="IPR000504">
    <property type="entry name" value="RRM_dom"/>
</dbReference>
<evidence type="ECO:0000313" key="8">
    <source>
        <dbReference type="Proteomes" id="UP001642487"/>
    </source>
</evidence>
<accession>A0ABP0YUW2</accession>
<keyword evidence="3" id="KW-0479">Metal-binding</keyword>
<dbReference type="Pfam" id="PF00076">
    <property type="entry name" value="RRM_1"/>
    <property type="match status" value="1"/>
</dbReference>
<dbReference type="PROSITE" id="PS50103">
    <property type="entry name" value="ZF_C3H1"/>
    <property type="match status" value="1"/>
</dbReference>
<feature type="compositionally biased region" description="Basic and acidic residues" evidence="4">
    <location>
        <begin position="43"/>
        <end position="57"/>
    </location>
</feature>
<feature type="domain" description="RRM" evidence="5">
    <location>
        <begin position="486"/>
        <end position="558"/>
    </location>
</feature>
<feature type="compositionally biased region" description="Polar residues" evidence="4">
    <location>
        <begin position="620"/>
        <end position="629"/>
    </location>
</feature>
<name>A0ABP0YUW2_9ROSI</name>
<sequence>MELKVSYSKPGISSSDYVSDPEEKDISDDEDDDRNHKHRRRETRSQSLERDTHEHVLRPYGKRSKPFENGRSFRDNDSQANEAWKSFNIPTLEKDTAGKFDKRRLGAVPGPRVGGDFNQRIRANQTFLGDLSSGRGRGRESGTWNQFDSRFSPVDIASQIVHHGSFPPSLFAGRGLPSVSTAQTAPWNAFGLIPGIPSSGLETMHPIGLQGTLRPPINPSLNIGMPRQRCRDFEERGFCLRGDMCPMEHGINRIVVEDVQSLSQFNLPLSLPNAHLMGKTTGSLPAVSTSSTTVMSGKGLLGKNIKPGVGDDPLSFHGVYSGSGGAAEADLYDPDQPLWNNNCPEKPNALSGMHSSKIDEVESLMGDDPSDRNQVRKCDAGDNGCASRITATSGSQVTSSSVWGRVGSRNRQDVKGKPDLVNASAGLDNEVKEHNEVLASVQGNSHQQKHMAQDDAHTKAGDLSIKVRSDANVMRTMRKPSQKAMRTLFVNGIPLQSNKTETLLSHFNKYGEVIDIYIPANSQRAFVQFSKREEAEAALKSPDAVMGNRFIKLWWANRDSIPDDGVSSNNGIHVPPRHIAAASLPSLAVKGKNNVQVSTSKGSISHPLESSSAAPDHSHAFSSPKVSSPLQKKLENLEQLKEELRKKQEMLDMKRNDFRRQLDKLEKQATGNKAEAVTGSSAKRLKVGIEADASKLVTKKASDSSIALASSHTEVNGDHVECPCPEPTTSIVQQESSKFEPVQPLATEASFDVDGEKLGSYSTGFKIVPPLPANFASEDVIKKHFSSLGDVCTVELVSEDGDRISNASNNCSANVTFLTRHSAEKAFEDGRSWQGQNLEFIWLSGDEYPDGASSNASRDADMEPENKPEIIPFEETPCHRESPNSTRDDSGDEPSETGKVSAVIERET</sequence>
<dbReference type="Proteomes" id="UP001642487">
    <property type="component" value="Chromosome 5"/>
</dbReference>
<feature type="region of interest" description="Disordered" evidence="4">
    <location>
        <begin position="389"/>
        <end position="422"/>
    </location>
</feature>
<evidence type="ECO:0000256" key="2">
    <source>
        <dbReference type="PROSITE-ProRule" id="PRU00176"/>
    </source>
</evidence>
<dbReference type="SMART" id="SM00356">
    <property type="entry name" value="ZnF_C3H1"/>
    <property type="match status" value="1"/>
</dbReference>
<evidence type="ECO:0008006" key="9">
    <source>
        <dbReference type="Google" id="ProtNLM"/>
    </source>
</evidence>
<reference evidence="7 8" key="1">
    <citation type="submission" date="2024-03" db="EMBL/GenBank/DDBJ databases">
        <authorList>
            <person name="Gkanogiannis A."/>
            <person name="Becerra Lopez-Lavalle L."/>
        </authorList>
    </citation>
    <scope>NUCLEOTIDE SEQUENCE [LARGE SCALE GENOMIC DNA]</scope>
</reference>
<dbReference type="PANTHER" id="PTHR14398:SF0">
    <property type="entry name" value="ZINC FINGER PROTEIN SWM"/>
    <property type="match status" value="1"/>
</dbReference>
<evidence type="ECO:0000259" key="6">
    <source>
        <dbReference type="PROSITE" id="PS50103"/>
    </source>
</evidence>
<keyword evidence="3" id="KW-0863">Zinc-finger</keyword>
<keyword evidence="8" id="KW-1185">Reference proteome</keyword>
<feature type="compositionally biased region" description="Basic and acidic residues" evidence="4">
    <location>
        <begin position="858"/>
        <end position="868"/>
    </location>
</feature>
<evidence type="ECO:0000313" key="7">
    <source>
        <dbReference type="EMBL" id="CAK9322550.1"/>
    </source>
</evidence>
<dbReference type="CDD" id="cd00590">
    <property type="entry name" value="RRM_SF"/>
    <property type="match status" value="1"/>
</dbReference>
<dbReference type="Gene3D" id="3.30.70.330">
    <property type="match status" value="2"/>
</dbReference>
<dbReference type="InterPro" id="IPR012677">
    <property type="entry name" value="Nucleotide-bd_a/b_plait_sf"/>
</dbReference>
<feature type="compositionally biased region" description="Polar residues" evidence="4">
    <location>
        <begin position="598"/>
        <end position="613"/>
    </location>
</feature>
<dbReference type="CDD" id="cd12257">
    <property type="entry name" value="RRM1_RBM26_like"/>
    <property type="match status" value="1"/>
</dbReference>
<keyword evidence="1 2" id="KW-0694">RNA-binding</keyword>
<feature type="region of interest" description="Disordered" evidence="4">
    <location>
        <begin position="98"/>
        <end position="117"/>
    </location>
</feature>
<protein>
    <recommendedName>
        <fullName evidence="9">Zinc finger CCCH domain-containing protein 41</fullName>
    </recommendedName>
</protein>
<keyword evidence="3" id="KW-0862">Zinc</keyword>
<evidence type="ECO:0000259" key="5">
    <source>
        <dbReference type="PROSITE" id="PS50102"/>
    </source>
</evidence>
<feature type="zinc finger region" description="C3H1-type" evidence="3">
    <location>
        <begin position="224"/>
        <end position="252"/>
    </location>
</feature>
<proteinExistence type="predicted"/>
<dbReference type="EMBL" id="OZ021739">
    <property type="protein sequence ID" value="CAK9322550.1"/>
    <property type="molecule type" value="Genomic_DNA"/>
</dbReference>
<feature type="compositionally biased region" description="Basic and acidic residues" evidence="4">
    <location>
        <begin position="876"/>
        <end position="889"/>
    </location>
</feature>
<feature type="region of interest" description="Disordered" evidence="4">
    <location>
        <begin position="442"/>
        <end position="464"/>
    </location>
</feature>
<dbReference type="InterPro" id="IPR045137">
    <property type="entry name" value="RBM26/27"/>
</dbReference>
<dbReference type="SUPFAM" id="SSF54928">
    <property type="entry name" value="RNA-binding domain, RBD"/>
    <property type="match status" value="1"/>
</dbReference>
<feature type="region of interest" description="Disordered" evidence="4">
    <location>
        <begin position="598"/>
        <end position="632"/>
    </location>
</feature>
<evidence type="ECO:0000256" key="1">
    <source>
        <dbReference type="ARBA" id="ARBA00022884"/>
    </source>
</evidence>
<gene>
    <name evidence="7" type="ORF">CITCOLO1_LOCUS14700</name>
</gene>
<feature type="domain" description="C3H1-type" evidence="6">
    <location>
        <begin position="224"/>
        <end position="252"/>
    </location>
</feature>
<evidence type="ECO:0000256" key="4">
    <source>
        <dbReference type="SAM" id="MobiDB-lite"/>
    </source>
</evidence>
<dbReference type="InterPro" id="IPR000571">
    <property type="entry name" value="Znf_CCCH"/>
</dbReference>
<feature type="compositionally biased region" description="Acidic residues" evidence="4">
    <location>
        <begin position="19"/>
        <end position="32"/>
    </location>
</feature>
<dbReference type="PANTHER" id="PTHR14398">
    <property type="entry name" value="RNA RECOGNITION RRM/RNP DOMAIN"/>
    <property type="match status" value="1"/>
</dbReference>